<comment type="caution">
    <text evidence="8">The sequence shown here is derived from an EMBL/GenBank/DDBJ whole genome shotgun (WGS) entry which is preliminary data.</text>
</comment>
<dbReference type="PROSITE" id="PS50850">
    <property type="entry name" value="MFS"/>
    <property type="match status" value="1"/>
</dbReference>
<evidence type="ECO:0000256" key="3">
    <source>
        <dbReference type="ARBA" id="ARBA00022692"/>
    </source>
</evidence>
<dbReference type="Gene3D" id="1.20.1250.20">
    <property type="entry name" value="MFS general substrate transporter like domains"/>
    <property type="match status" value="1"/>
</dbReference>
<dbReference type="InterPro" id="IPR020846">
    <property type="entry name" value="MFS_dom"/>
</dbReference>
<sequence>MTDSDSDSRSAWEEGHPTPHTRIGDGASKQQTGCGVSCLQRFTKYRGPLQDNKIHGPLVVSVVFLALCIDNMLMTGMVPITPTLLLDFLTSKVVDISCEPRLNGTCANASAQGGYNIELLVGLMLSIDSVSHLICLPFVGIFTNRFGSSFPMFIGCLFTLVATLLFGLGQNYVAMIISKVIHGFGLALTTVSATAKIAHTYSEDGARGTAIGISTSGIAVGLLLGPVLSGVSFQFLGRESFFLLLASMLLISAVLQILVYTPNEYDNQDTTNAGLTKLVRDPYILLAVGVIFMLNIGIAGLDGGLPLFLQKQFQSPIWQQGAAFLPNCIVYLVSSALFGAIGHLVARWRCVLMGILVFAAGIITITFSSQFAQVAVTSGVAGLGVGMAESCIYTMLAQLADIRHIAMYGTVYALGDIAMCLAYALGPALCGLIGFQWMTYSVGIVSIFYAPLIVLFKLVIKKDSDEKEPRTENEKQKLIVKNMTDFSADYSMHLTQYSPYTTLVHKPKELIISQGSTKDSK</sequence>
<keyword evidence="4 7" id="KW-1133">Transmembrane helix</keyword>
<dbReference type="PANTHER" id="PTHR23506">
    <property type="entry name" value="GH10249P"/>
    <property type="match status" value="1"/>
</dbReference>
<evidence type="ECO:0000256" key="6">
    <source>
        <dbReference type="SAM" id="MobiDB-lite"/>
    </source>
</evidence>
<feature type="transmembrane region" description="Helical" evidence="7">
    <location>
        <begin position="150"/>
        <end position="168"/>
    </location>
</feature>
<feature type="compositionally biased region" description="Basic and acidic residues" evidence="6">
    <location>
        <begin position="1"/>
        <end position="17"/>
    </location>
</feature>
<dbReference type="GO" id="GO:0015842">
    <property type="term" value="P:aminergic neurotransmitter loading into synaptic vesicle"/>
    <property type="evidence" value="ECO:0007669"/>
    <property type="project" value="TreeGrafter"/>
</dbReference>
<feature type="transmembrane region" description="Helical" evidence="7">
    <location>
        <begin position="180"/>
        <end position="198"/>
    </location>
</feature>
<evidence type="ECO:0000256" key="1">
    <source>
        <dbReference type="ARBA" id="ARBA00004141"/>
    </source>
</evidence>
<feature type="transmembrane region" description="Helical" evidence="7">
    <location>
        <begin position="210"/>
        <end position="235"/>
    </location>
</feature>
<dbReference type="EMBL" id="CAIIXF020000009">
    <property type="protein sequence ID" value="CAH1794743.1"/>
    <property type="molecule type" value="Genomic_DNA"/>
</dbReference>
<comment type="subcellular location">
    <subcellularLocation>
        <location evidence="1">Membrane</location>
        <topology evidence="1">Multi-pass membrane protein</topology>
    </subcellularLocation>
</comment>
<dbReference type="SUPFAM" id="SSF103473">
    <property type="entry name" value="MFS general substrate transporter"/>
    <property type="match status" value="1"/>
</dbReference>
<feature type="transmembrane region" description="Helical" evidence="7">
    <location>
        <begin position="58"/>
        <end position="80"/>
    </location>
</feature>
<keyword evidence="9" id="KW-1185">Reference proteome</keyword>
<dbReference type="Proteomes" id="UP000749559">
    <property type="component" value="Unassembled WGS sequence"/>
</dbReference>
<gene>
    <name evidence="8" type="ORF">OFUS_LOCUS19388</name>
</gene>
<dbReference type="InterPro" id="IPR036259">
    <property type="entry name" value="MFS_trans_sf"/>
</dbReference>
<evidence type="ECO:0000256" key="5">
    <source>
        <dbReference type="ARBA" id="ARBA00023136"/>
    </source>
</evidence>
<evidence type="ECO:0000313" key="8">
    <source>
        <dbReference type="EMBL" id="CAH1794743.1"/>
    </source>
</evidence>
<evidence type="ECO:0000256" key="4">
    <source>
        <dbReference type="ARBA" id="ARBA00022989"/>
    </source>
</evidence>
<name>A0A8J1U8C9_OWEFU</name>
<feature type="transmembrane region" description="Helical" evidence="7">
    <location>
        <begin position="282"/>
        <end position="301"/>
    </location>
</feature>
<accession>A0A8J1U8C9</accession>
<dbReference type="GO" id="GO:0030672">
    <property type="term" value="C:synaptic vesicle membrane"/>
    <property type="evidence" value="ECO:0007669"/>
    <property type="project" value="TreeGrafter"/>
</dbReference>
<dbReference type="InterPro" id="IPR011701">
    <property type="entry name" value="MFS"/>
</dbReference>
<feature type="transmembrane region" description="Helical" evidence="7">
    <location>
        <begin position="437"/>
        <end position="460"/>
    </location>
</feature>
<feature type="transmembrane region" description="Helical" evidence="7">
    <location>
        <begin position="374"/>
        <end position="393"/>
    </location>
</feature>
<feature type="transmembrane region" description="Helical" evidence="7">
    <location>
        <begin position="241"/>
        <end position="261"/>
    </location>
</feature>
<protein>
    <submittedName>
        <fullName evidence="8">Uncharacterized protein</fullName>
    </submittedName>
</protein>
<dbReference type="AlphaFoldDB" id="A0A8J1U8C9"/>
<reference evidence="8" key="1">
    <citation type="submission" date="2022-03" db="EMBL/GenBank/DDBJ databases">
        <authorList>
            <person name="Martin C."/>
        </authorList>
    </citation>
    <scope>NUCLEOTIDE SEQUENCE</scope>
</reference>
<proteinExistence type="predicted"/>
<dbReference type="OrthoDB" id="5086884at2759"/>
<evidence type="ECO:0000256" key="7">
    <source>
        <dbReference type="SAM" id="Phobius"/>
    </source>
</evidence>
<feature type="region of interest" description="Disordered" evidence="6">
    <location>
        <begin position="1"/>
        <end position="30"/>
    </location>
</feature>
<dbReference type="InterPro" id="IPR050930">
    <property type="entry name" value="MFS_Vesicular_Transporter"/>
</dbReference>
<keyword evidence="5 7" id="KW-0472">Membrane</keyword>
<keyword evidence="3 7" id="KW-0812">Transmembrane</keyword>
<evidence type="ECO:0000313" key="9">
    <source>
        <dbReference type="Proteomes" id="UP000749559"/>
    </source>
</evidence>
<organism evidence="8 9">
    <name type="scientific">Owenia fusiformis</name>
    <name type="common">Polychaete worm</name>
    <dbReference type="NCBI Taxonomy" id="6347"/>
    <lineage>
        <taxon>Eukaryota</taxon>
        <taxon>Metazoa</taxon>
        <taxon>Spiralia</taxon>
        <taxon>Lophotrochozoa</taxon>
        <taxon>Annelida</taxon>
        <taxon>Polychaeta</taxon>
        <taxon>Sedentaria</taxon>
        <taxon>Canalipalpata</taxon>
        <taxon>Sabellida</taxon>
        <taxon>Oweniida</taxon>
        <taxon>Oweniidae</taxon>
        <taxon>Owenia</taxon>
    </lineage>
</organism>
<feature type="transmembrane region" description="Helical" evidence="7">
    <location>
        <begin position="348"/>
        <end position="368"/>
    </location>
</feature>
<evidence type="ECO:0000256" key="2">
    <source>
        <dbReference type="ARBA" id="ARBA00022448"/>
    </source>
</evidence>
<dbReference type="GO" id="GO:0043195">
    <property type="term" value="C:terminal bouton"/>
    <property type="evidence" value="ECO:0007669"/>
    <property type="project" value="TreeGrafter"/>
</dbReference>
<dbReference type="PANTHER" id="PTHR23506:SF4">
    <property type="entry name" value="PORTABELLA"/>
    <property type="match status" value="1"/>
</dbReference>
<dbReference type="GO" id="GO:0005335">
    <property type="term" value="F:serotonin:sodium:chloride symporter activity"/>
    <property type="evidence" value="ECO:0007669"/>
    <property type="project" value="TreeGrafter"/>
</dbReference>
<dbReference type="Pfam" id="PF07690">
    <property type="entry name" value="MFS_1"/>
    <property type="match status" value="1"/>
</dbReference>
<feature type="transmembrane region" description="Helical" evidence="7">
    <location>
        <begin position="119"/>
        <end position="143"/>
    </location>
</feature>
<keyword evidence="2" id="KW-0813">Transport</keyword>
<feature type="transmembrane region" description="Helical" evidence="7">
    <location>
        <begin position="405"/>
        <end position="425"/>
    </location>
</feature>
<feature type="transmembrane region" description="Helical" evidence="7">
    <location>
        <begin position="321"/>
        <end position="341"/>
    </location>
</feature>